<evidence type="ECO:0000256" key="1">
    <source>
        <dbReference type="SAM" id="MobiDB-lite"/>
    </source>
</evidence>
<comment type="caution">
    <text evidence="2">The sequence shown here is derived from an EMBL/GenBank/DDBJ whole genome shotgun (WGS) entry which is preliminary data.</text>
</comment>
<dbReference type="EMBL" id="VLKN01000003">
    <property type="protein sequence ID" value="TWI03580.1"/>
    <property type="molecule type" value="Genomic_DNA"/>
</dbReference>
<gene>
    <name evidence="2" type="ORF">IP90_01393</name>
</gene>
<dbReference type="AlphaFoldDB" id="A0A562L7F8"/>
<evidence type="ECO:0000313" key="2">
    <source>
        <dbReference type="EMBL" id="TWI03580.1"/>
    </source>
</evidence>
<dbReference type="Proteomes" id="UP000315167">
    <property type="component" value="Unassembled WGS sequence"/>
</dbReference>
<evidence type="ECO:0000313" key="3">
    <source>
        <dbReference type="Proteomes" id="UP000315167"/>
    </source>
</evidence>
<keyword evidence="3" id="KW-1185">Reference proteome</keyword>
<reference evidence="2 3" key="1">
    <citation type="journal article" date="2015" name="Stand. Genomic Sci.">
        <title>Genomic Encyclopedia of Bacterial and Archaeal Type Strains, Phase III: the genomes of soil and plant-associated and newly described type strains.</title>
        <authorList>
            <person name="Whitman W.B."/>
            <person name="Woyke T."/>
            <person name="Klenk H.P."/>
            <person name="Zhou Y."/>
            <person name="Lilburn T.G."/>
            <person name="Beck B.J."/>
            <person name="De Vos P."/>
            <person name="Vandamme P."/>
            <person name="Eisen J.A."/>
            <person name="Garrity G."/>
            <person name="Hugenholtz P."/>
            <person name="Kyrpides N.C."/>
        </authorList>
    </citation>
    <scope>NUCLEOTIDE SEQUENCE [LARGE SCALE GENOMIC DNA]</scope>
    <source>
        <strain evidence="2 3">CGMCC 1.10821</strain>
    </source>
</reference>
<feature type="compositionally biased region" description="Basic residues" evidence="1">
    <location>
        <begin position="214"/>
        <end position="234"/>
    </location>
</feature>
<name>A0A562L7F8_9GAMM</name>
<feature type="region of interest" description="Disordered" evidence="1">
    <location>
        <begin position="196"/>
        <end position="244"/>
    </location>
</feature>
<sequence length="244" mass="27660">MLVPVNAGILLSCFCCKVQSFRLAAGHFLCWPKESNQRKGLKPEWHSLRTTIRALVAFVATIAPVPASTLKCDRCRQSIRDEISWRCWAMAELRLSNRYERILVETLSGTPLSLLWLLRRERDDTNRLLALSLVTFFGPAKKVTRRSRKLWAFLSSTVPYSCTVIYADHYLLIMARRAAEPKKAVVIASRAPAEDRYAHRTSSSPSADAAPSRARWHPRRQSPRLARPGRRPSRRSATNAGNCC</sequence>
<proteinExistence type="predicted"/>
<accession>A0A562L7F8</accession>
<organism evidence="2 3">
    <name type="scientific">Luteimonas cucumeris</name>
    <dbReference type="NCBI Taxonomy" id="985012"/>
    <lineage>
        <taxon>Bacteria</taxon>
        <taxon>Pseudomonadati</taxon>
        <taxon>Pseudomonadota</taxon>
        <taxon>Gammaproteobacteria</taxon>
        <taxon>Lysobacterales</taxon>
        <taxon>Lysobacteraceae</taxon>
        <taxon>Luteimonas</taxon>
    </lineage>
</organism>
<protein>
    <submittedName>
        <fullName evidence="2">Uncharacterized protein</fullName>
    </submittedName>
</protein>
<feature type="compositionally biased region" description="Low complexity" evidence="1">
    <location>
        <begin position="202"/>
        <end position="213"/>
    </location>
</feature>